<dbReference type="Gene3D" id="1.20.910.10">
    <property type="entry name" value="Heme oxygenase-like"/>
    <property type="match status" value="1"/>
</dbReference>
<dbReference type="GO" id="GO:0016491">
    <property type="term" value="F:oxidoreductase activity"/>
    <property type="evidence" value="ECO:0007669"/>
    <property type="project" value="UniProtKB-KW"/>
</dbReference>
<dbReference type="EC" id="1.-.-.-" evidence="1"/>
<accession>A0ABW3CFT3</accession>
<feature type="non-terminal residue" evidence="1">
    <location>
        <position position="1"/>
    </location>
</feature>
<gene>
    <name evidence="1" type="ORF">ACFQ07_14200</name>
</gene>
<proteinExistence type="predicted"/>
<dbReference type="Proteomes" id="UP001597083">
    <property type="component" value="Unassembled WGS sequence"/>
</dbReference>
<dbReference type="EMBL" id="JBHTIR010002124">
    <property type="protein sequence ID" value="MFD0853386.1"/>
    <property type="molecule type" value="Genomic_DNA"/>
</dbReference>
<comment type="caution">
    <text evidence="1">The sequence shown here is derived from an EMBL/GenBank/DDBJ whole genome shotgun (WGS) entry which is preliminary data.</text>
</comment>
<evidence type="ECO:0000313" key="2">
    <source>
        <dbReference type="Proteomes" id="UP001597083"/>
    </source>
</evidence>
<organism evidence="1 2">
    <name type="scientific">Actinomadura adrarensis</name>
    <dbReference type="NCBI Taxonomy" id="1819600"/>
    <lineage>
        <taxon>Bacteria</taxon>
        <taxon>Bacillati</taxon>
        <taxon>Actinomycetota</taxon>
        <taxon>Actinomycetes</taxon>
        <taxon>Streptosporangiales</taxon>
        <taxon>Thermomonosporaceae</taxon>
        <taxon>Actinomadura</taxon>
    </lineage>
</organism>
<dbReference type="Pfam" id="PF14518">
    <property type="entry name" value="Haem_oxygenas_2"/>
    <property type="match status" value="1"/>
</dbReference>
<dbReference type="SMART" id="SM01236">
    <property type="entry name" value="Haem_oxygenase_2"/>
    <property type="match status" value="1"/>
</dbReference>
<reference evidence="2" key="1">
    <citation type="journal article" date="2019" name="Int. J. Syst. Evol. Microbiol.">
        <title>The Global Catalogue of Microorganisms (GCM) 10K type strain sequencing project: providing services to taxonomists for standard genome sequencing and annotation.</title>
        <authorList>
            <consortium name="The Broad Institute Genomics Platform"/>
            <consortium name="The Broad Institute Genome Sequencing Center for Infectious Disease"/>
            <person name="Wu L."/>
            <person name="Ma J."/>
        </authorList>
    </citation>
    <scope>NUCLEOTIDE SEQUENCE [LARGE SCALE GENOMIC DNA]</scope>
    <source>
        <strain evidence="2">JCM 31696</strain>
    </source>
</reference>
<evidence type="ECO:0000313" key="1">
    <source>
        <dbReference type="EMBL" id="MFD0853386.1"/>
    </source>
</evidence>
<protein>
    <submittedName>
        <fullName evidence="1">Iron-containing redox enzyme family protein</fullName>
        <ecNumber evidence="1">1.-.-.-</ecNumber>
    </submittedName>
</protein>
<feature type="non-terminal residue" evidence="1">
    <location>
        <position position="233"/>
    </location>
</feature>
<keyword evidence="2" id="KW-1185">Reference proteome</keyword>
<dbReference type="SUPFAM" id="SSF48613">
    <property type="entry name" value="Heme oxygenase-like"/>
    <property type="match status" value="1"/>
</dbReference>
<keyword evidence="1" id="KW-0560">Oxidoreductase</keyword>
<name>A0ABW3CFT3_9ACTN</name>
<sequence length="233" mass="25818">PVSEAIITRLGEERSPSGRALPKVHAADPFGEDLHLALHVCYELHYQGFTGVDPGWEWDPPLLELRAALERTFLDGLRSETAGGDDVTAVMDELLVEPVNPGGIAHHLRRTGELWQLREYVAHRSIYHLKEADPHAWLIPRLRGRAKAALVGVEFDEFGGGRAERMHSRLFADLMEEVGLNPSYGAYFDFAPAPMLAITNMMSLFGLHRSLRGAMVGHFAAAEITTAPSAQRY</sequence>
<dbReference type="InterPro" id="IPR016084">
    <property type="entry name" value="Haem_Oase-like_multi-hlx"/>
</dbReference>